<proteinExistence type="predicted"/>
<accession>A0A9Q0BL20</accession>
<evidence type="ECO:0000313" key="2">
    <source>
        <dbReference type="Proteomes" id="UP001059596"/>
    </source>
</evidence>
<reference evidence="1" key="1">
    <citation type="journal article" date="2023" name="Genome Biol. Evol.">
        <title>Long-read-based Genome Assembly of Drosophila gunungcola Reveals Fewer Chemosensory Genes in Flower-breeding Species.</title>
        <authorList>
            <person name="Negi A."/>
            <person name="Liao B.Y."/>
            <person name="Yeh S.D."/>
        </authorList>
    </citation>
    <scope>NUCLEOTIDE SEQUENCE</scope>
    <source>
        <strain evidence="1">Sukarami</strain>
    </source>
</reference>
<keyword evidence="2" id="KW-1185">Reference proteome</keyword>
<dbReference type="AlphaFoldDB" id="A0A9Q0BL20"/>
<name>A0A9Q0BL20_9MUSC</name>
<dbReference type="EMBL" id="JAMKOV010000029">
    <property type="protein sequence ID" value="KAI8035811.1"/>
    <property type="molecule type" value="Genomic_DNA"/>
</dbReference>
<evidence type="ECO:0000313" key="1">
    <source>
        <dbReference type="EMBL" id="KAI8035811.1"/>
    </source>
</evidence>
<comment type="caution">
    <text evidence="1">The sequence shown here is derived from an EMBL/GenBank/DDBJ whole genome shotgun (WGS) entry which is preliminary data.</text>
</comment>
<organism evidence="1 2">
    <name type="scientific">Drosophila gunungcola</name>
    <name type="common">fruit fly</name>
    <dbReference type="NCBI Taxonomy" id="103775"/>
    <lineage>
        <taxon>Eukaryota</taxon>
        <taxon>Metazoa</taxon>
        <taxon>Ecdysozoa</taxon>
        <taxon>Arthropoda</taxon>
        <taxon>Hexapoda</taxon>
        <taxon>Insecta</taxon>
        <taxon>Pterygota</taxon>
        <taxon>Neoptera</taxon>
        <taxon>Endopterygota</taxon>
        <taxon>Diptera</taxon>
        <taxon>Brachycera</taxon>
        <taxon>Muscomorpha</taxon>
        <taxon>Ephydroidea</taxon>
        <taxon>Drosophilidae</taxon>
        <taxon>Drosophila</taxon>
        <taxon>Sophophora</taxon>
    </lineage>
</organism>
<dbReference type="Proteomes" id="UP001059596">
    <property type="component" value="Unassembled WGS sequence"/>
</dbReference>
<protein>
    <submittedName>
        <fullName evidence="1">Uncharacterized protein</fullName>
    </submittedName>
</protein>
<gene>
    <name evidence="1" type="ORF">M5D96_011410</name>
</gene>
<sequence>MTQVCQLLMSAMNMEEGCSSAAEKNLFVTSHSNLYKFTSCFT</sequence>